<dbReference type="Gene3D" id="3.30.497.10">
    <property type="entry name" value="Antithrombin, subunit I, domain 2"/>
    <property type="match status" value="1"/>
</dbReference>
<evidence type="ECO:0000259" key="2">
    <source>
        <dbReference type="Pfam" id="PF00079"/>
    </source>
</evidence>
<feature type="domain" description="Serpin" evidence="2">
    <location>
        <begin position="4"/>
        <end position="54"/>
    </location>
</feature>
<feature type="compositionally biased region" description="Low complexity" evidence="1">
    <location>
        <begin position="100"/>
        <end position="111"/>
    </location>
</feature>
<proteinExistence type="predicted"/>
<accession>A0A9D7XYH7</accession>
<dbReference type="SUPFAM" id="SSF56574">
    <property type="entry name" value="Serpins"/>
    <property type="match status" value="1"/>
</dbReference>
<dbReference type="InterPro" id="IPR023796">
    <property type="entry name" value="Serpin_dom"/>
</dbReference>
<comment type="caution">
    <text evidence="3">The sequence shown here is derived from an EMBL/GenBank/DDBJ whole genome shotgun (WGS) entry which is preliminary data.</text>
</comment>
<reference evidence="3" key="1">
    <citation type="submission" date="2020-10" db="EMBL/GenBank/DDBJ databases">
        <title>Connecting structure to function with the recovery of over 1000 high-quality activated sludge metagenome-assembled genomes encoding full-length rRNA genes using long-read sequencing.</title>
        <authorList>
            <person name="Singleton C.M."/>
            <person name="Petriglieri F."/>
            <person name="Kristensen J.M."/>
            <person name="Kirkegaard R.H."/>
            <person name="Michaelsen T.Y."/>
            <person name="Andersen M.H."/>
            <person name="Karst S.M."/>
            <person name="Dueholm M.S."/>
            <person name="Nielsen P.H."/>
            <person name="Albertsen M."/>
        </authorList>
    </citation>
    <scope>NUCLEOTIDE SEQUENCE</scope>
    <source>
        <strain evidence="3">Ribe_18-Q3-R11-54_MAXAC.001</strain>
    </source>
</reference>
<evidence type="ECO:0000313" key="4">
    <source>
        <dbReference type="Proteomes" id="UP000886632"/>
    </source>
</evidence>
<protein>
    <recommendedName>
        <fullName evidence="2">Serpin domain-containing protein</fullName>
    </recommendedName>
</protein>
<evidence type="ECO:0000313" key="3">
    <source>
        <dbReference type="EMBL" id="MBL0003077.1"/>
    </source>
</evidence>
<name>A0A9D7XYH7_9MICO</name>
<dbReference type="EMBL" id="JADKGK010000008">
    <property type="protein sequence ID" value="MBL0003077.1"/>
    <property type="molecule type" value="Genomic_DNA"/>
</dbReference>
<gene>
    <name evidence="3" type="ORF">IPP00_03510</name>
</gene>
<organism evidence="3 4">
    <name type="scientific">Candidatus Phosphoribacter hodrii</name>
    <dbReference type="NCBI Taxonomy" id="2953743"/>
    <lineage>
        <taxon>Bacteria</taxon>
        <taxon>Bacillati</taxon>
        <taxon>Actinomycetota</taxon>
        <taxon>Actinomycetes</taxon>
        <taxon>Micrococcales</taxon>
        <taxon>Dermatophilaceae</taxon>
        <taxon>Candidatus Phosphoribacter</taxon>
    </lineage>
</organism>
<dbReference type="InterPro" id="IPR042178">
    <property type="entry name" value="Serpin_sf_1"/>
</dbReference>
<dbReference type="Proteomes" id="UP000886632">
    <property type="component" value="Unassembled WGS sequence"/>
</dbReference>
<feature type="region of interest" description="Disordered" evidence="1">
    <location>
        <begin position="62"/>
        <end position="111"/>
    </location>
</feature>
<dbReference type="InterPro" id="IPR036186">
    <property type="entry name" value="Serpin_sf"/>
</dbReference>
<dbReference type="Pfam" id="PF00079">
    <property type="entry name" value="Serpin"/>
    <property type="match status" value="1"/>
</dbReference>
<evidence type="ECO:0000256" key="1">
    <source>
        <dbReference type="SAM" id="MobiDB-lite"/>
    </source>
</evidence>
<sequence>MNLVDYVAATEAARARINGWTAAATPTRSISSRRNALDPSTRLVLVNAVYLKGAVGALRRLGRPKKAPFTPGGRRHHAGRHDEGLVRGGRRRPPAPATPPSRSRMPGANLP</sequence>
<dbReference type="AlphaFoldDB" id="A0A9D7XYH7"/>